<feature type="non-terminal residue" evidence="1">
    <location>
        <position position="1"/>
    </location>
</feature>
<accession>A0A6A7B6E9</accession>
<gene>
    <name evidence="1" type="ORF">T440DRAFT_395841</name>
</gene>
<dbReference type="AlphaFoldDB" id="A0A6A7B6E9"/>
<evidence type="ECO:0000313" key="2">
    <source>
        <dbReference type="Proteomes" id="UP000799423"/>
    </source>
</evidence>
<proteinExistence type="predicted"/>
<dbReference type="Proteomes" id="UP000799423">
    <property type="component" value="Unassembled WGS sequence"/>
</dbReference>
<keyword evidence="2" id="KW-1185">Reference proteome</keyword>
<evidence type="ECO:0000313" key="1">
    <source>
        <dbReference type="EMBL" id="KAF2850864.1"/>
    </source>
</evidence>
<name>A0A6A7B6E9_9PLEO</name>
<reference evidence="1" key="1">
    <citation type="submission" date="2020-01" db="EMBL/GenBank/DDBJ databases">
        <authorList>
            <consortium name="DOE Joint Genome Institute"/>
            <person name="Haridas S."/>
            <person name="Albert R."/>
            <person name="Binder M."/>
            <person name="Bloem J."/>
            <person name="Labutti K."/>
            <person name="Salamov A."/>
            <person name="Andreopoulos B."/>
            <person name="Baker S.E."/>
            <person name="Barry K."/>
            <person name="Bills G."/>
            <person name="Bluhm B.H."/>
            <person name="Cannon C."/>
            <person name="Castanera R."/>
            <person name="Culley D.E."/>
            <person name="Daum C."/>
            <person name="Ezra D."/>
            <person name="Gonzalez J.B."/>
            <person name="Henrissat B."/>
            <person name="Kuo A."/>
            <person name="Liang C."/>
            <person name="Lipzen A."/>
            <person name="Lutzoni F."/>
            <person name="Magnuson J."/>
            <person name="Mondo S."/>
            <person name="Nolan M."/>
            <person name="Ohm R."/>
            <person name="Pangilinan J."/>
            <person name="Park H.-J."/>
            <person name="Ramirez L."/>
            <person name="Alfaro M."/>
            <person name="Sun H."/>
            <person name="Tritt A."/>
            <person name="Yoshinaga Y."/>
            <person name="Zwiers L.-H."/>
            <person name="Turgeon B.G."/>
            <person name="Goodwin S.B."/>
            <person name="Spatafora J.W."/>
            <person name="Crous P.W."/>
            <person name="Grigoriev I.V."/>
        </authorList>
    </citation>
    <scope>NUCLEOTIDE SEQUENCE</scope>
    <source>
        <strain evidence="1">IPT5</strain>
    </source>
</reference>
<sequence length="67" mass="7995">KSLLEHEVQGLREALLNERLRRKQGKALPLQEPKDYHGGAIFYSLKKVREARERQQQQELKEEQQQL</sequence>
<organism evidence="1 2">
    <name type="scientific">Plenodomus tracheiphilus IPT5</name>
    <dbReference type="NCBI Taxonomy" id="1408161"/>
    <lineage>
        <taxon>Eukaryota</taxon>
        <taxon>Fungi</taxon>
        <taxon>Dikarya</taxon>
        <taxon>Ascomycota</taxon>
        <taxon>Pezizomycotina</taxon>
        <taxon>Dothideomycetes</taxon>
        <taxon>Pleosporomycetidae</taxon>
        <taxon>Pleosporales</taxon>
        <taxon>Pleosporineae</taxon>
        <taxon>Leptosphaeriaceae</taxon>
        <taxon>Plenodomus</taxon>
    </lineage>
</organism>
<protein>
    <submittedName>
        <fullName evidence="1">Uncharacterized protein</fullName>
    </submittedName>
</protein>
<dbReference type="EMBL" id="MU006304">
    <property type="protein sequence ID" value="KAF2850864.1"/>
    <property type="molecule type" value="Genomic_DNA"/>
</dbReference>